<evidence type="ECO:0000313" key="4">
    <source>
        <dbReference type="Proteomes" id="UP000241447"/>
    </source>
</evidence>
<dbReference type="EMBL" id="CP028472">
    <property type="protein sequence ID" value="AVW89957.1"/>
    <property type="molecule type" value="Genomic_DNA"/>
</dbReference>
<keyword evidence="3" id="KW-0614">Plasmid</keyword>
<dbReference type="InterPro" id="IPR042100">
    <property type="entry name" value="Bug_dom1"/>
</dbReference>
<sequence>MKRFLIGAVSALSLMSAAAVAQEYPAKEIQGIIQWGAGGSTDTVMRAVTPHAEDILDGTIVLQNMTGGVGAIALNHVATEDADGYKILMGAENPLLYKVMGFGDKDYSDFTPINILARGTPILVAGTDAPFDDYAGMIAYIKEHPGEVRLGSTGPGGVPSVVTAMIETVEGDLDVISVPYDGDGPALTALQGGAIDVMPAVLGAAIESVRAGKIKALAVVDVQENEYLPGVAPVTQTNEGFATYLPWGPFFGVFVKKGTPDEIVKKLEGAFAVAATNPDFTDLMETRGFTLMSISGDEAEAFLTKWQQGTTWLLQDAGMTKSSPEEFGISRPGE</sequence>
<comment type="similarity">
    <text evidence="1">Belongs to the UPF0065 (bug) family.</text>
</comment>
<dbReference type="PANTHER" id="PTHR42928">
    <property type="entry name" value="TRICARBOXYLATE-BINDING PROTEIN"/>
    <property type="match status" value="1"/>
</dbReference>
<dbReference type="Pfam" id="PF03401">
    <property type="entry name" value="TctC"/>
    <property type="match status" value="1"/>
</dbReference>
<keyword evidence="2" id="KW-0732">Signal</keyword>
<dbReference type="OrthoDB" id="8970543at2"/>
<dbReference type="Gene3D" id="3.40.190.150">
    <property type="entry name" value="Bordetella uptake gene, domain 1"/>
    <property type="match status" value="1"/>
</dbReference>
<proteinExistence type="inferred from homology"/>
<reference evidence="3 4" key="1">
    <citation type="submission" date="2018-03" db="EMBL/GenBank/DDBJ databases">
        <title>The Complete Genome of Celeribacter baekdonensis strain LH4, a Thiosulfate-Oxidizing Alphaproteobacterium Isolated from Gulf of Mexico Continental Slope Sediments.</title>
        <authorList>
            <person name="Flood B.E."/>
            <person name="Bailey J.V."/>
            <person name="Leprich D."/>
        </authorList>
    </citation>
    <scope>NUCLEOTIDE SEQUENCE [LARGE SCALE GENOMIC DNA]</scope>
    <source>
        <strain evidence="3 4">LH4</strain>
        <plasmid evidence="4">Plasmid pcblh4a</plasmid>
    </source>
</reference>
<accession>A0A2R4LYK0</accession>
<gene>
    <name evidence="3" type="ORF">DA792_01895</name>
</gene>
<dbReference type="Proteomes" id="UP000241447">
    <property type="component" value="Plasmid pCBLh4a"/>
</dbReference>
<dbReference type="Gene3D" id="3.40.190.10">
    <property type="entry name" value="Periplasmic binding protein-like II"/>
    <property type="match status" value="1"/>
</dbReference>
<evidence type="ECO:0000313" key="3">
    <source>
        <dbReference type="EMBL" id="AVW89957.1"/>
    </source>
</evidence>
<evidence type="ECO:0000256" key="2">
    <source>
        <dbReference type="SAM" id="SignalP"/>
    </source>
</evidence>
<protein>
    <submittedName>
        <fullName evidence="3">Tripartite tricarboxylate transporter substrate binding protein</fullName>
    </submittedName>
</protein>
<dbReference type="PANTHER" id="PTHR42928:SF5">
    <property type="entry name" value="BLR1237 PROTEIN"/>
    <property type="match status" value="1"/>
</dbReference>
<name>A0A2R4LYK0_9RHOB</name>
<feature type="signal peptide" evidence="2">
    <location>
        <begin position="1"/>
        <end position="21"/>
    </location>
</feature>
<feature type="chain" id="PRO_5015308860" evidence="2">
    <location>
        <begin position="22"/>
        <end position="334"/>
    </location>
</feature>
<organism evidence="3 4">
    <name type="scientific">Celeribacter baekdonensis</name>
    <dbReference type="NCBI Taxonomy" id="875171"/>
    <lineage>
        <taxon>Bacteria</taxon>
        <taxon>Pseudomonadati</taxon>
        <taxon>Pseudomonadota</taxon>
        <taxon>Alphaproteobacteria</taxon>
        <taxon>Rhodobacterales</taxon>
        <taxon>Roseobacteraceae</taxon>
        <taxon>Celeribacter</taxon>
    </lineage>
</organism>
<dbReference type="CDD" id="cd07012">
    <property type="entry name" value="PBP2_Bug_TTT"/>
    <property type="match status" value="1"/>
</dbReference>
<dbReference type="AlphaFoldDB" id="A0A2R4LYK0"/>
<evidence type="ECO:0000256" key="1">
    <source>
        <dbReference type="ARBA" id="ARBA00006987"/>
    </source>
</evidence>
<dbReference type="KEGG" id="cbak:DA792_01895"/>
<dbReference type="RefSeq" id="WP_107717921.1">
    <property type="nucleotide sequence ID" value="NZ_CP028472.1"/>
</dbReference>
<dbReference type="PIRSF" id="PIRSF017082">
    <property type="entry name" value="YflP"/>
    <property type="match status" value="1"/>
</dbReference>
<dbReference type="InterPro" id="IPR005064">
    <property type="entry name" value="BUG"/>
</dbReference>
<geneLocation type="plasmid" evidence="4">
    <name>pcblh4a</name>
</geneLocation>